<dbReference type="RefSeq" id="WP_074671727.1">
    <property type="nucleotide sequence ID" value="NZ_FNQG01000005.1"/>
</dbReference>
<organism evidence="1 2">
    <name type="scientific">Selenomonas ruminantium</name>
    <dbReference type="NCBI Taxonomy" id="971"/>
    <lineage>
        <taxon>Bacteria</taxon>
        <taxon>Bacillati</taxon>
        <taxon>Bacillota</taxon>
        <taxon>Negativicutes</taxon>
        <taxon>Selenomonadales</taxon>
        <taxon>Selenomonadaceae</taxon>
        <taxon>Selenomonas</taxon>
    </lineage>
</organism>
<protein>
    <submittedName>
        <fullName evidence="1">Uncharacterized protein</fullName>
    </submittedName>
</protein>
<evidence type="ECO:0000313" key="1">
    <source>
        <dbReference type="EMBL" id="SDZ95145.1"/>
    </source>
</evidence>
<proteinExistence type="predicted"/>
<name>A0A1H3X6Y8_SELRU</name>
<reference evidence="1 2" key="1">
    <citation type="submission" date="2016-10" db="EMBL/GenBank/DDBJ databases">
        <authorList>
            <person name="de Groot N.N."/>
        </authorList>
    </citation>
    <scope>NUCLEOTIDE SEQUENCE [LARGE SCALE GENOMIC DNA]</scope>
    <source>
        <strain evidence="1 2">DSM 2872</strain>
    </source>
</reference>
<accession>A0A1H3X6Y8</accession>
<dbReference type="Proteomes" id="UP000183469">
    <property type="component" value="Unassembled WGS sequence"/>
</dbReference>
<dbReference type="OrthoDB" id="1669730at2"/>
<dbReference type="EMBL" id="FNQG01000005">
    <property type="protein sequence ID" value="SDZ95145.1"/>
    <property type="molecule type" value="Genomic_DNA"/>
</dbReference>
<evidence type="ECO:0000313" key="2">
    <source>
        <dbReference type="Proteomes" id="UP000183469"/>
    </source>
</evidence>
<gene>
    <name evidence="1" type="ORF">SAMN05660648_01336</name>
</gene>
<dbReference type="AlphaFoldDB" id="A0A1H3X6Y8"/>
<sequence length="70" mass="8145">MALDVMALPWEVAEQQLREANISYETEITRSIRNFFPVDEDRLYVVRQRQQADGKLLLTLAAKQLPVKEV</sequence>